<dbReference type="AlphaFoldDB" id="A0A085U0U0"/>
<dbReference type="PANTHER" id="PTHR12935">
    <property type="entry name" value="GAMMA-GLUTAMYLCYCLOTRANSFERASE"/>
    <property type="match status" value="1"/>
</dbReference>
<dbReference type="OrthoDB" id="141582at2"/>
<dbReference type="RefSeq" id="WP_051855084.1">
    <property type="nucleotide sequence ID" value="NZ_AQRC01000001.1"/>
</dbReference>
<sequence>MTALPYLAYGSNLLTARLAARCPSARAFGAGFVPGHALDFSKHGRDGSGKATLTQGAGAVPGVLFEIAPQDIPALDAAEGAGLHYEKIELVLACGTRAFTYRALMRRDGLAPFEWYLALIRAGRREHGLSLDDLSGISALPDPEPERPAFAIARAALAQAGYRDWRAAL</sequence>
<organism evidence="5 6">
    <name type="scientific">Thioclava atlantica</name>
    <dbReference type="NCBI Taxonomy" id="1317124"/>
    <lineage>
        <taxon>Bacteria</taxon>
        <taxon>Pseudomonadati</taxon>
        <taxon>Pseudomonadota</taxon>
        <taxon>Alphaproteobacteria</taxon>
        <taxon>Rhodobacterales</taxon>
        <taxon>Paracoccaceae</taxon>
        <taxon>Thioclava</taxon>
    </lineage>
</organism>
<dbReference type="EMBL" id="AQRC01000001">
    <property type="protein sequence ID" value="KFE36587.1"/>
    <property type="molecule type" value="Genomic_DNA"/>
</dbReference>
<dbReference type="PATRIC" id="fig|1317124.6.peg.88"/>
<dbReference type="STRING" id="1317124.DW2_00475"/>
<accession>A0A085U0U0</accession>
<keyword evidence="6" id="KW-1185">Reference proteome</keyword>
<dbReference type="eggNOG" id="COG2105">
    <property type="taxonomic scope" value="Bacteria"/>
</dbReference>
<feature type="active site" description="Proton acceptor" evidence="2">
    <location>
        <position position="79"/>
    </location>
</feature>
<comment type="caution">
    <text evidence="5">The sequence shown here is derived from an EMBL/GenBank/DDBJ whole genome shotgun (WGS) entry which is preliminary data.</text>
</comment>
<dbReference type="Pfam" id="PF06094">
    <property type="entry name" value="GGACT"/>
    <property type="match status" value="1"/>
</dbReference>
<feature type="binding site" evidence="3">
    <location>
        <begin position="6"/>
        <end position="11"/>
    </location>
    <ligand>
        <name>substrate</name>
    </ligand>
</feature>
<dbReference type="PANTHER" id="PTHR12935:SF0">
    <property type="entry name" value="GAMMA-GLUTAMYLCYCLOTRANSFERASE"/>
    <property type="match status" value="1"/>
</dbReference>
<dbReference type="SUPFAM" id="SSF110857">
    <property type="entry name" value="Gamma-glutamyl cyclotransferase-like"/>
    <property type="match status" value="1"/>
</dbReference>
<feature type="domain" description="Gamma-glutamylcyclotransferase AIG2-like" evidence="4">
    <location>
        <begin position="8"/>
        <end position="102"/>
    </location>
</feature>
<proteinExistence type="predicted"/>
<dbReference type="InterPro" id="IPR017939">
    <property type="entry name" value="G-Glutamylcylcotransferase"/>
</dbReference>
<keyword evidence="1" id="KW-0456">Lyase</keyword>
<protein>
    <submittedName>
        <fullName evidence="5">AIG2 family protein</fullName>
    </submittedName>
</protein>
<dbReference type="GO" id="GO:0003839">
    <property type="term" value="F:gamma-glutamylcyclotransferase activity"/>
    <property type="evidence" value="ECO:0007669"/>
    <property type="project" value="InterPro"/>
</dbReference>
<gene>
    <name evidence="5" type="ORF">DW2_00475</name>
</gene>
<dbReference type="InterPro" id="IPR009288">
    <property type="entry name" value="AIG2-like_dom"/>
</dbReference>
<evidence type="ECO:0000256" key="1">
    <source>
        <dbReference type="ARBA" id="ARBA00023239"/>
    </source>
</evidence>
<evidence type="ECO:0000313" key="5">
    <source>
        <dbReference type="EMBL" id="KFE36587.1"/>
    </source>
</evidence>
<dbReference type="Gene3D" id="3.10.490.10">
    <property type="entry name" value="Gamma-glutamyl cyclotransferase-like"/>
    <property type="match status" value="1"/>
</dbReference>
<dbReference type="Proteomes" id="UP000028607">
    <property type="component" value="Unassembled WGS sequence"/>
</dbReference>
<reference evidence="6" key="1">
    <citation type="submission" date="2013-04" db="EMBL/GenBank/DDBJ databases">
        <title>Thioclava sp. 13D2W-2 Genome Sequencing.</title>
        <authorList>
            <person name="Lai Q."/>
            <person name="Li G."/>
            <person name="Shao Z."/>
        </authorList>
    </citation>
    <scope>NUCLEOTIDE SEQUENCE [LARGE SCALE GENOMIC DNA]</scope>
    <source>
        <strain evidence="6">13D2W-2</strain>
    </source>
</reference>
<dbReference type="CDD" id="cd06661">
    <property type="entry name" value="GGCT_like"/>
    <property type="match status" value="1"/>
</dbReference>
<reference evidence="5 6" key="2">
    <citation type="journal article" date="2015" name="Antonie Van Leeuwenhoek">
        <title>Thioclava indica sp. nov., isolated from surface seawater of the Indian Ocean.</title>
        <authorList>
            <person name="Liu Y."/>
            <person name="Lai Q."/>
            <person name="Du J."/>
            <person name="Xu H."/>
            <person name="Jiang L."/>
            <person name="Shao Z."/>
        </authorList>
    </citation>
    <scope>NUCLEOTIDE SEQUENCE [LARGE SCALE GENOMIC DNA]</scope>
    <source>
        <strain evidence="5 6">13D2W-2</strain>
    </source>
</reference>
<dbReference type="InterPro" id="IPR036568">
    <property type="entry name" value="GGCT-like_sf"/>
</dbReference>
<evidence type="ECO:0000256" key="3">
    <source>
        <dbReference type="PIRSR" id="PIRSR617939-2"/>
    </source>
</evidence>
<name>A0A085U0U0_9RHOB</name>
<dbReference type="InterPro" id="IPR013024">
    <property type="entry name" value="GGCT-like"/>
</dbReference>
<evidence type="ECO:0000313" key="6">
    <source>
        <dbReference type="Proteomes" id="UP000028607"/>
    </source>
</evidence>
<evidence type="ECO:0000256" key="2">
    <source>
        <dbReference type="PIRSR" id="PIRSR617939-1"/>
    </source>
</evidence>
<evidence type="ECO:0000259" key="4">
    <source>
        <dbReference type="Pfam" id="PF06094"/>
    </source>
</evidence>